<keyword evidence="1" id="KW-0328">Glycosyltransferase</keyword>
<organism evidence="3 4">
    <name type="scientific">Pedobacter fastidiosus</name>
    <dbReference type="NCBI Taxonomy" id="2765361"/>
    <lineage>
        <taxon>Bacteria</taxon>
        <taxon>Pseudomonadati</taxon>
        <taxon>Bacteroidota</taxon>
        <taxon>Sphingobacteriia</taxon>
        <taxon>Sphingobacteriales</taxon>
        <taxon>Sphingobacteriaceae</taxon>
        <taxon>Pedobacter</taxon>
    </lineage>
</organism>
<proteinExistence type="predicted"/>
<gene>
    <name evidence="3" type="ORF">H7U22_17280</name>
</gene>
<evidence type="ECO:0000256" key="1">
    <source>
        <dbReference type="ARBA" id="ARBA00022676"/>
    </source>
</evidence>
<accession>A0ABR7KWU9</accession>
<keyword evidence="4" id="KW-1185">Reference proteome</keyword>
<dbReference type="EMBL" id="JACRYL010000017">
    <property type="protein sequence ID" value="MBC6112178.1"/>
    <property type="molecule type" value="Genomic_DNA"/>
</dbReference>
<comment type="caution">
    <text evidence="3">The sequence shown here is derived from an EMBL/GenBank/DDBJ whole genome shotgun (WGS) entry which is preliminary data.</text>
</comment>
<evidence type="ECO:0000256" key="2">
    <source>
        <dbReference type="ARBA" id="ARBA00022679"/>
    </source>
</evidence>
<dbReference type="PANTHER" id="PTHR11927">
    <property type="entry name" value="GALACTOSIDE 2-L-FUCOSYLTRANSFERASE"/>
    <property type="match status" value="1"/>
</dbReference>
<dbReference type="InterPro" id="IPR002516">
    <property type="entry name" value="Glyco_trans_11"/>
</dbReference>
<dbReference type="RefSeq" id="WP_187072606.1">
    <property type="nucleotide sequence ID" value="NZ_JACRYL010000017.1"/>
</dbReference>
<evidence type="ECO:0000313" key="3">
    <source>
        <dbReference type="EMBL" id="MBC6112178.1"/>
    </source>
</evidence>
<sequence length="283" mass="33351">MIAVQIEGRMGNQLFQYAFAHATAKKLGVKFYLDKSIEPYLLTEYFNVKKDAIHFLDTYLFRIKGFKNLLSHHLKRIFYQRVKISLGLKIEAFSNELLFNEQKYKIADRLMYQGFFQSEDYFSSAKDEIKHLFEVKNRHQVTFKKITANFPKDKNIIAIHVRRTDYLEIKLALPIAYYHDVISEFDFEKNFFVFISDDPTFVENEFSYIHNKYVSNSNAITDFQFLVHSDTCVISNSSFSWWGAYLNKKNAKVIAPQFWSGFAIKSEEPKGILMKNWILKPVA</sequence>
<protein>
    <submittedName>
        <fullName evidence="3">Alpha-1,2-fucosyltransferase</fullName>
    </submittedName>
</protein>
<evidence type="ECO:0000313" key="4">
    <source>
        <dbReference type="Proteomes" id="UP000652755"/>
    </source>
</evidence>
<dbReference type="CDD" id="cd11301">
    <property type="entry name" value="Fut1_Fut2_like"/>
    <property type="match status" value="1"/>
</dbReference>
<dbReference type="PANTHER" id="PTHR11927:SF9">
    <property type="entry name" value="L-FUCOSYLTRANSFERASE"/>
    <property type="match status" value="1"/>
</dbReference>
<name>A0ABR7KWU9_9SPHI</name>
<reference evidence="3 4" key="1">
    <citation type="submission" date="2020-08" db="EMBL/GenBank/DDBJ databases">
        <authorList>
            <person name="Sun Q."/>
            <person name="Inoue M."/>
        </authorList>
    </citation>
    <scope>NUCLEOTIDE SEQUENCE [LARGE SCALE GENOMIC DNA]</scope>
    <source>
        <strain evidence="3 4">CCM 8938</strain>
    </source>
</reference>
<dbReference type="Proteomes" id="UP000652755">
    <property type="component" value="Unassembled WGS sequence"/>
</dbReference>
<keyword evidence="2" id="KW-0808">Transferase</keyword>
<dbReference type="Pfam" id="PF01531">
    <property type="entry name" value="Glyco_transf_11"/>
    <property type="match status" value="1"/>
</dbReference>